<evidence type="ECO:0000313" key="6">
    <source>
        <dbReference type="EMBL" id="GID76734.1"/>
    </source>
</evidence>
<dbReference type="InterPro" id="IPR013105">
    <property type="entry name" value="TPR_2"/>
</dbReference>
<feature type="transmembrane region" description="Helical" evidence="5">
    <location>
        <begin position="288"/>
        <end position="307"/>
    </location>
</feature>
<evidence type="ECO:0000313" key="7">
    <source>
        <dbReference type="Proteomes" id="UP000609879"/>
    </source>
</evidence>
<evidence type="ECO:0000256" key="1">
    <source>
        <dbReference type="ARBA" id="ARBA00022737"/>
    </source>
</evidence>
<dbReference type="PROSITE" id="PS50005">
    <property type="entry name" value="TPR"/>
    <property type="match status" value="1"/>
</dbReference>
<keyword evidence="5" id="KW-1133">Transmembrane helix</keyword>
<dbReference type="InterPro" id="IPR051012">
    <property type="entry name" value="CellSynth/LPSAsmb/PSIAsmb"/>
</dbReference>
<name>A0ABQ3Y9P5_9ACTN</name>
<dbReference type="PANTHER" id="PTHR45586">
    <property type="entry name" value="TPR REPEAT-CONTAINING PROTEIN PA4667"/>
    <property type="match status" value="1"/>
</dbReference>
<keyword evidence="7" id="KW-1185">Reference proteome</keyword>
<dbReference type="InterPro" id="IPR011990">
    <property type="entry name" value="TPR-like_helical_dom_sf"/>
</dbReference>
<gene>
    <name evidence="6" type="ORF">Ade02nite_53750</name>
</gene>
<keyword evidence="2 3" id="KW-0802">TPR repeat</keyword>
<feature type="transmembrane region" description="Helical" evidence="5">
    <location>
        <begin position="256"/>
        <end position="282"/>
    </location>
</feature>
<evidence type="ECO:0000256" key="4">
    <source>
        <dbReference type="SAM" id="MobiDB-lite"/>
    </source>
</evidence>
<dbReference type="InterPro" id="IPR019734">
    <property type="entry name" value="TPR_rpt"/>
</dbReference>
<dbReference type="Pfam" id="PF14559">
    <property type="entry name" value="TPR_19"/>
    <property type="match status" value="1"/>
</dbReference>
<evidence type="ECO:0000256" key="5">
    <source>
        <dbReference type="SAM" id="Phobius"/>
    </source>
</evidence>
<dbReference type="SUPFAM" id="SSF48452">
    <property type="entry name" value="TPR-like"/>
    <property type="match status" value="1"/>
</dbReference>
<dbReference type="Gene3D" id="1.25.40.10">
    <property type="entry name" value="Tetratricopeptide repeat domain"/>
    <property type="match status" value="1"/>
</dbReference>
<dbReference type="PANTHER" id="PTHR45586:SF1">
    <property type="entry name" value="LIPOPOLYSACCHARIDE ASSEMBLY PROTEIN B"/>
    <property type="match status" value="1"/>
</dbReference>
<evidence type="ECO:0000256" key="3">
    <source>
        <dbReference type="PROSITE-ProRule" id="PRU00339"/>
    </source>
</evidence>
<evidence type="ECO:0000256" key="2">
    <source>
        <dbReference type="ARBA" id="ARBA00022803"/>
    </source>
</evidence>
<feature type="region of interest" description="Disordered" evidence="4">
    <location>
        <begin position="1"/>
        <end position="30"/>
    </location>
</feature>
<dbReference type="EMBL" id="BOMI01000107">
    <property type="protein sequence ID" value="GID76734.1"/>
    <property type="molecule type" value="Genomic_DNA"/>
</dbReference>
<keyword evidence="5" id="KW-0812">Transmembrane</keyword>
<accession>A0ABQ3Y9P5</accession>
<sequence length="312" mass="32000">MWTGRRAYRPGAGDTRNAPGQFSTGTRAGPISSGVRSELLLDHAGDLLGNGRAGQAATLLAPVVGADPGNLGAWLLLARAHLALGRPAEALEAARTALALRPGGFEALYWVSASYTAMGRHELAVTAAAAAVQDDPGNPRLAERHGRALLAAGRVAEAELLLAASVEIASYDAELHVAYGMALFAAGRPLSAREAYGKALALDPGNAPALTELRRLTAAERRITDAASLVRVCDEFAETLRIPAGGRPHRAAARDALGHVAAVAFGVCLVTLLGLAAAIRVAGVEVPLPLLIGVFTAAGAAACVTALTRRAR</sequence>
<dbReference type="Pfam" id="PF07719">
    <property type="entry name" value="TPR_2"/>
    <property type="match status" value="1"/>
</dbReference>
<keyword evidence="5" id="KW-0472">Membrane</keyword>
<comment type="caution">
    <text evidence="6">The sequence shown here is derived from an EMBL/GenBank/DDBJ whole genome shotgun (WGS) entry which is preliminary data.</text>
</comment>
<protein>
    <recommendedName>
        <fullName evidence="8">Tetratricopeptide repeat protein</fullName>
    </recommendedName>
</protein>
<dbReference type="Proteomes" id="UP000609879">
    <property type="component" value="Unassembled WGS sequence"/>
</dbReference>
<proteinExistence type="predicted"/>
<reference evidence="6 7" key="1">
    <citation type="submission" date="2021-01" db="EMBL/GenBank/DDBJ databases">
        <title>Whole genome shotgun sequence of Actinoplanes deccanensis NBRC 13994.</title>
        <authorList>
            <person name="Komaki H."/>
            <person name="Tamura T."/>
        </authorList>
    </citation>
    <scope>NUCLEOTIDE SEQUENCE [LARGE SCALE GENOMIC DNA]</scope>
    <source>
        <strain evidence="6 7">NBRC 13994</strain>
    </source>
</reference>
<organism evidence="6 7">
    <name type="scientific">Paractinoplanes deccanensis</name>
    <dbReference type="NCBI Taxonomy" id="113561"/>
    <lineage>
        <taxon>Bacteria</taxon>
        <taxon>Bacillati</taxon>
        <taxon>Actinomycetota</taxon>
        <taxon>Actinomycetes</taxon>
        <taxon>Micromonosporales</taxon>
        <taxon>Micromonosporaceae</taxon>
        <taxon>Paractinoplanes</taxon>
    </lineage>
</organism>
<dbReference type="SMART" id="SM00028">
    <property type="entry name" value="TPR"/>
    <property type="match status" value="2"/>
</dbReference>
<evidence type="ECO:0008006" key="8">
    <source>
        <dbReference type="Google" id="ProtNLM"/>
    </source>
</evidence>
<feature type="repeat" description="TPR" evidence="3">
    <location>
        <begin position="173"/>
        <end position="206"/>
    </location>
</feature>
<keyword evidence="1" id="KW-0677">Repeat</keyword>